<evidence type="ECO:0000256" key="5">
    <source>
        <dbReference type="ARBA" id="ARBA00022747"/>
    </source>
</evidence>
<keyword evidence="2 6" id="KW-0489">Methyltransferase</keyword>
<dbReference type="RefSeq" id="WP_185905321.1">
    <property type="nucleotide sequence ID" value="NZ_JACMSE010000005.1"/>
</dbReference>
<accession>A0A842JDK7</accession>
<dbReference type="Pfam" id="PF00145">
    <property type="entry name" value="DNA_methylase"/>
    <property type="match status" value="1"/>
</dbReference>
<dbReference type="PROSITE" id="PS51679">
    <property type="entry name" value="SAM_MT_C5"/>
    <property type="match status" value="1"/>
</dbReference>
<keyword evidence="9" id="KW-1185">Reference proteome</keyword>
<keyword evidence="4 6" id="KW-0949">S-adenosyl-L-methionine</keyword>
<evidence type="ECO:0000313" key="9">
    <source>
        <dbReference type="Proteomes" id="UP000587396"/>
    </source>
</evidence>
<keyword evidence="3 6" id="KW-0808">Transferase</keyword>
<keyword evidence="5" id="KW-0680">Restriction system</keyword>
<dbReference type="GO" id="GO:0032259">
    <property type="term" value="P:methylation"/>
    <property type="evidence" value="ECO:0007669"/>
    <property type="project" value="UniProtKB-KW"/>
</dbReference>
<dbReference type="Proteomes" id="UP000587396">
    <property type="component" value="Unassembled WGS sequence"/>
</dbReference>
<gene>
    <name evidence="8" type="ORF">H7313_09170</name>
</gene>
<dbReference type="InterPro" id="IPR001525">
    <property type="entry name" value="C5_MeTfrase"/>
</dbReference>
<evidence type="ECO:0000256" key="2">
    <source>
        <dbReference type="ARBA" id="ARBA00022603"/>
    </source>
</evidence>
<dbReference type="NCBIfam" id="TIGR00675">
    <property type="entry name" value="dcm"/>
    <property type="match status" value="1"/>
</dbReference>
<evidence type="ECO:0000256" key="1">
    <source>
        <dbReference type="ARBA" id="ARBA00011975"/>
    </source>
</evidence>
<organism evidence="8 9">
    <name type="scientific">Gordonibacter massiliensis</name>
    <name type="common">ex Traore et al. 2017</name>
    <dbReference type="NCBI Taxonomy" id="1841863"/>
    <lineage>
        <taxon>Bacteria</taxon>
        <taxon>Bacillati</taxon>
        <taxon>Actinomycetota</taxon>
        <taxon>Coriobacteriia</taxon>
        <taxon>Eggerthellales</taxon>
        <taxon>Eggerthellaceae</taxon>
        <taxon>Gordonibacter</taxon>
    </lineage>
</organism>
<dbReference type="Gene3D" id="3.40.50.150">
    <property type="entry name" value="Vaccinia Virus protein VP39"/>
    <property type="match status" value="1"/>
</dbReference>
<comment type="similarity">
    <text evidence="6 7">Belongs to the class I-like SAM-binding methyltransferase superfamily. C5-methyltransferase family.</text>
</comment>
<feature type="active site" evidence="6">
    <location>
        <position position="84"/>
    </location>
</feature>
<evidence type="ECO:0000256" key="7">
    <source>
        <dbReference type="RuleBase" id="RU000416"/>
    </source>
</evidence>
<evidence type="ECO:0000256" key="6">
    <source>
        <dbReference type="PROSITE-ProRule" id="PRU01016"/>
    </source>
</evidence>
<dbReference type="PANTHER" id="PTHR46098:SF1">
    <property type="entry name" value="TRNA (CYTOSINE(38)-C(5))-METHYLTRANSFERASE"/>
    <property type="match status" value="1"/>
</dbReference>
<comment type="caution">
    <text evidence="8">The sequence shown here is derived from an EMBL/GenBank/DDBJ whole genome shotgun (WGS) entry which is preliminary data.</text>
</comment>
<dbReference type="AlphaFoldDB" id="A0A842JDK7"/>
<dbReference type="GO" id="GO:0009307">
    <property type="term" value="P:DNA restriction-modification system"/>
    <property type="evidence" value="ECO:0007669"/>
    <property type="project" value="UniProtKB-KW"/>
</dbReference>
<dbReference type="EMBL" id="JACMSE010000005">
    <property type="protein sequence ID" value="MBC2889514.1"/>
    <property type="molecule type" value="Genomic_DNA"/>
</dbReference>
<reference evidence="8 9" key="1">
    <citation type="submission" date="2020-08" db="EMBL/GenBank/DDBJ databases">
        <authorList>
            <person name="Liu C."/>
            <person name="Sun Q."/>
        </authorList>
    </citation>
    <scope>NUCLEOTIDE SEQUENCE [LARGE SCALE GENOMIC DNA]</scope>
    <source>
        <strain evidence="8 9">N22</strain>
    </source>
</reference>
<dbReference type="EC" id="2.1.1.37" evidence="1"/>
<dbReference type="SUPFAM" id="SSF53335">
    <property type="entry name" value="S-adenosyl-L-methionine-dependent methyltransferases"/>
    <property type="match status" value="1"/>
</dbReference>
<evidence type="ECO:0000256" key="4">
    <source>
        <dbReference type="ARBA" id="ARBA00022691"/>
    </source>
</evidence>
<name>A0A842JDK7_9ACTN</name>
<evidence type="ECO:0000256" key="3">
    <source>
        <dbReference type="ARBA" id="ARBA00022679"/>
    </source>
</evidence>
<protein>
    <recommendedName>
        <fullName evidence="1">DNA (cytosine-5-)-methyltransferase</fullName>
        <ecNumber evidence="1">2.1.1.37</ecNumber>
    </recommendedName>
</protein>
<dbReference type="GO" id="GO:0003886">
    <property type="term" value="F:DNA (cytosine-5-)-methyltransferase activity"/>
    <property type="evidence" value="ECO:0007669"/>
    <property type="project" value="UniProtKB-EC"/>
</dbReference>
<dbReference type="PANTHER" id="PTHR46098">
    <property type="entry name" value="TRNA (CYTOSINE(38)-C(5))-METHYLTRANSFERASE"/>
    <property type="match status" value="1"/>
</dbReference>
<sequence length="380" mass="41757">MKRCKIVSLPTRSTAIEFFSGIGLARAGMKKAGIDVIWANDIDEAKCALYSAQWGVSDLTCKNVFDVDPDTVPTADIAWASSPCTDLSLAGKRDGLVNGSESSAFFGFVSVIDGMGDRKPQALVLENVCGLASSHDGADFRMVVEAFNRLGYSVDALELNARRWVPQSRPRMFVVGLLNPIDGGELDSSLRPDKMSWIHSDESLNTHVTPLPNPPRLRVSGFTKMADELPNDDSRWWNEDRTLKFIESLSEVQRQRFEKLVEGRTVVARTAYRRTRNGNPVWELRDDDIAGCLRTARGGSSKQAVAFLGNGAARVRWMTGSEYAKLQGAGDFKLEGFRESQIQYAFGDAVAVPAVSWLMKNAVLPAIDAQPQKAVFCEAV</sequence>
<evidence type="ECO:0000313" key="8">
    <source>
        <dbReference type="EMBL" id="MBC2889514.1"/>
    </source>
</evidence>
<dbReference type="InterPro" id="IPR029063">
    <property type="entry name" value="SAM-dependent_MTases_sf"/>
</dbReference>
<dbReference type="PRINTS" id="PR00105">
    <property type="entry name" value="C5METTRFRASE"/>
</dbReference>
<proteinExistence type="inferred from homology"/>
<dbReference type="InterPro" id="IPR050750">
    <property type="entry name" value="C5-MTase"/>
</dbReference>